<accession>A0A9N9EGT9</accession>
<feature type="non-terminal residue" evidence="2">
    <location>
        <position position="1"/>
    </location>
</feature>
<name>A0A9N9EGT9_FUNMO</name>
<dbReference type="Proteomes" id="UP000789375">
    <property type="component" value="Unassembled WGS sequence"/>
</dbReference>
<comment type="caution">
    <text evidence="2">The sequence shown here is derived from an EMBL/GenBank/DDBJ whole genome shotgun (WGS) entry which is preliminary data.</text>
</comment>
<dbReference type="EMBL" id="CAJVPP010006051">
    <property type="protein sequence ID" value="CAG8673370.1"/>
    <property type="molecule type" value="Genomic_DNA"/>
</dbReference>
<protein>
    <submittedName>
        <fullName evidence="2">15947_t:CDS:1</fullName>
    </submittedName>
</protein>
<evidence type="ECO:0000313" key="3">
    <source>
        <dbReference type="Proteomes" id="UP000789375"/>
    </source>
</evidence>
<proteinExistence type="predicted"/>
<keyword evidence="3" id="KW-1185">Reference proteome</keyword>
<dbReference type="AlphaFoldDB" id="A0A9N9EGT9"/>
<feature type="compositionally biased region" description="Basic and acidic residues" evidence="1">
    <location>
        <begin position="11"/>
        <end position="25"/>
    </location>
</feature>
<feature type="region of interest" description="Disordered" evidence="1">
    <location>
        <begin position="1"/>
        <end position="25"/>
    </location>
</feature>
<evidence type="ECO:0000313" key="2">
    <source>
        <dbReference type="EMBL" id="CAG8673370.1"/>
    </source>
</evidence>
<evidence type="ECO:0000256" key="1">
    <source>
        <dbReference type="SAM" id="MobiDB-lite"/>
    </source>
</evidence>
<reference evidence="2" key="1">
    <citation type="submission" date="2021-06" db="EMBL/GenBank/DDBJ databases">
        <authorList>
            <person name="Kallberg Y."/>
            <person name="Tangrot J."/>
            <person name="Rosling A."/>
        </authorList>
    </citation>
    <scope>NUCLEOTIDE SEQUENCE</scope>
    <source>
        <strain evidence="2">87-6 pot B 2015</strain>
    </source>
</reference>
<gene>
    <name evidence="2" type="ORF">FMOSSE_LOCUS12524</name>
</gene>
<sequence length="42" mass="4959">DNYAIGDTESEDFRPEGEHNSDLKSKFTENDEIFDIINIYNY</sequence>
<organism evidence="2 3">
    <name type="scientific">Funneliformis mosseae</name>
    <name type="common">Endomycorrhizal fungus</name>
    <name type="synonym">Glomus mosseae</name>
    <dbReference type="NCBI Taxonomy" id="27381"/>
    <lineage>
        <taxon>Eukaryota</taxon>
        <taxon>Fungi</taxon>
        <taxon>Fungi incertae sedis</taxon>
        <taxon>Mucoromycota</taxon>
        <taxon>Glomeromycotina</taxon>
        <taxon>Glomeromycetes</taxon>
        <taxon>Glomerales</taxon>
        <taxon>Glomeraceae</taxon>
        <taxon>Funneliformis</taxon>
    </lineage>
</organism>